<evidence type="ECO:0000313" key="2">
    <source>
        <dbReference type="Proteomes" id="UP000481861"/>
    </source>
</evidence>
<proteinExistence type="predicted"/>
<gene>
    <name evidence="1" type="ORF">BDV95DRAFT_631435</name>
</gene>
<dbReference type="PANTHER" id="PTHR13593:SF140">
    <property type="entry name" value="PLC-LIKE PHOSPHODIESTERASE"/>
    <property type="match status" value="1"/>
</dbReference>
<comment type="caution">
    <text evidence="1">The sequence shown here is derived from an EMBL/GenBank/DDBJ whole genome shotgun (WGS) entry which is preliminary data.</text>
</comment>
<dbReference type="InterPro" id="IPR051057">
    <property type="entry name" value="PI-PLC_domain"/>
</dbReference>
<organism evidence="1 2">
    <name type="scientific">Massariosphaeria phaeospora</name>
    <dbReference type="NCBI Taxonomy" id="100035"/>
    <lineage>
        <taxon>Eukaryota</taxon>
        <taxon>Fungi</taxon>
        <taxon>Dikarya</taxon>
        <taxon>Ascomycota</taxon>
        <taxon>Pezizomycotina</taxon>
        <taxon>Dothideomycetes</taxon>
        <taxon>Pleosporomycetidae</taxon>
        <taxon>Pleosporales</taxon>
        <taxon>Pleosporales incertae sedis</taxon>
        <taxon>Massariosphaeria</taxon>
    </lineage>
</organism>
<dbReference type="PANTHER" id="PTHR13593">
    <property type="match status" value="1"/>
</dbReference>
<protein>
    <submittedName>
        <fullName evidence="1">PLC-like phosphodiesterase</fullName>
    </submittedName>
</protein>
<dbReference type="GO" id="GO:0008081">
    <property type="term" value="F:phosphoric diester hydrolase activity"/>
    <property type="evidence" value="ECO:0007669"/>
    <property type="project" value="InterPro"/>
</dbReference>
<name>A0A7C8MDU2_9PLEO</name>
<dbReference type="AlphaFoldDB" id="A0A7C8MDU2"/>
<keyword evidence="2" id="KW-1185">Reference proteome</keyword>
<dbReference type="Pfam" id="PF26146">
    <property type="entry name" value="PI-PLC_X"/>
    <property type="match status" value="1"/>
</dbReference>
<evidence type="ECO:0000313" key="1">
    <source>
        <dbReference type="EMBL" id="KAF2866944.1"/>
    </source>
</evidence>
<dbReference type="EMBL" id="JAADJZ010000025">
    <property type="protein sequence ID" value="KAF2866944.1"/>
    <property type="molecule type" value="Genomic_DNA"/>
</dbReference>
<sequence length="381" mass="42143">MYQCYSPVLRSSTDIREIPSSRPLITITGSSTPTFAPNATASGISSVLPRPTNRRACNGHVEFCDRKFSNITMVVAHNSPFDVPHNLASNQELGVIAQLEDSIRGLQFQTHWSQTTSQLRLCHTSCNLLDAGTLQSFLQTVHSWLVAHPYEVIAIIMGNDDRVSPTTYIEPFNNSGLLPHLYVAPNTTMTVKQWPTLSEMIIHDKRVVVMLDYLANQTQVPWLLDEFNYLWETPFSPTDAAFPCTQQRPPDQTEAVSLSRMYMANHNLNVDVPFREGKGLLMPALALLHQVNAVSGDGSLGHAVHGCTTEWGRPPNWLLVDHYNRGNFPGSVFQVAATANNVSYNRTSCCRSMPESTAYINESRGSGVLSATTLVLILVVA</sequence>
<dbReference type="InterPro" id="IPR017946">
    <property type="entry name" value="PLC-like_Pdiesterase_TIM-brl"/>
</dbReference>
<dbReference type="Proteomes" id="UP000481861">
    <property type="component" value="Unassembled WGS sequence"/>
</dbReference>
<reference evidence="1 2" key="1">
    <citation type="submission" date="2020-01" db="EMBL/GenBank/DDBJ databases">
        <authorList>
            <consortium name="DOE Joint Genome Institute"/>
            <person name="Haridas S."/>
            <person name="Albert R."/>
            <person name="Binder M."/>
            <person name="Bloem J."/>
            <person name="Labutti K."/>
            <person name="Salamov A."/>
            <person name="Andreopoulos B."/>
            <person name="Baker S.E."/>
            <person name="Barry K."/>
            <person name="Bills G."/>
            <person name="Bluhm B.H."/>
            <person name="Cannon C."/>
            <person name="Castanera R."/>
            <person name="Culley D.E."/>
            <person name="Daum C."/>
            <person name="Ezra D."/>
            <person name="Gonzalez J.B."/>
            <person name="Henrissat B."/>
            <person name="Kuo A."/>
            <person name="Liang C."/>
            <person name="Lipzen A."/>
            <person name="Lutzoni F."/>
            <person name="Magnuson J."/>
            <person name="Mondo S."/>
            <person name="Nolan M."/>
            <person name="Ohm R."/>
            <person name="Pangilinan J."/>
            <person name="Park H.-J.H."/>
            <person name="Ramirez L."/>
            <person name="Alfaro M."/>
            <person name="Sun H."/>
            <person name="Tritt A."/>
            <person name="Yoshinaga Y."/>
            <person name="Zwiers L.-H.L."/>
            <person name="Turgeon B.G."/>
            <person name="Goodwin S.B."/>
            <person name="Spatafora J.W."/>
            <person name="Crous P.W."/>
            <person name="Grigoriev I.V."/>
        </authorList>
    </citation>
    <scope>NUCLEOTIDE SEQUENCE [LARGE SCALE GENOMIC DNA]</scope>
    <source>
        <strain evidence="1 2">CBS 611.86</strain>
    </source>
</reference>
<dbReference type="SUPFAM" id="SSF51695">
    <property type="entry name" value="PLC-like phosphodiesterases"/>
    <property type="match status" value="1"/>
</dbReference>
<accession>A0A7C8MDU2</accession>
<dbReference type="Gene3D" id="3.20.20.190">
    <property type="entry name" value="Phosphatidylinositol (PI) phosphodiesterase"/>
    <property type="match status" value="1"/>
</dbReference>
<dbReference type="OrthoDB" id="7984201at2759"/>
<dbReference type="GO" id="GO:0006629">
    <property type="term" value="P:lipid metabolic process"/>
    <property type="evidence" value="ECO:0007669"/>
    <property type="project" value="InterPro"/>
</dbReference>